<evidence type="ECO:0000313" key="2">
    <source>
        <dbReference type="EMBL" id="GAA3928328.1"/>
    </source>
</evidence>
<dbReference type="Proteomes" id="UP001501591">
    <property type="component" value="Unassembled WGS sequence"/>
</dbReference>
<sequence length="83" mass="9038">MGVEGRDDTLGTTVGFLLRALRAVGELGDPDAANRLAAQAWLALRDDHPQQAKRLNGVMHHLSRLPQVTGGESRNPPTDQEDR</sequence>
<protein>
    <submittedName>
        <fullName evidence="2">Uncharacterized protein</fullName>
    </submittedName>
</protein>
<proteinExistence type="predicted"/>
<organism evidence="2 3">
    <name type="scientific">Microbacterium soli</name>
    <dbReference type="NCBI Taxonomy" id="446075"/>
    <lineage>
        <taxon>Bacteria</taxon>
        <taxon>Bacillati</taxon>
        <taxon>Actinomycetota</taxon>
        <taxon>Actinomycetes</taxon>
        <taxon>Micrococcales</taxon>
        <taxon>Microbacteriaceae</taxon>
        <taxon>Microbacterium</taxon>
    </lineage>
</organism>
<name>A0ABP7MTK5_9MICO</name>
<evidence type="ECO:0000256" key="1">
    <source>
        <dbReference type="SAM" id="MobiDB-lite"/>
    </source>
</evidence>
<evidence type="ECO:0000313" key="3">
    <source>
        <dbReference type="Proteomes" id="UP001501591"/>
    </source>
</evidence>
<feature type="region of interest" description="Disordered" evidence="1">
    <location>
        <begin position="58"/>
        <end position="83"/>
    </location>
</feature>
<feature type="compositionally biased region" description="Polar residues" evidence="1">
    <location>
        <begin position="70"/>
        <end position="83"/>
    </location>
</feature>
<keyword evidence="3" id="KW-1185">Reference proteome</keyword>
<gene>
    <name evidence="2" type="ORF">GCM10022383_04060</name>
</gene>
<dbReference type="EMBL" id="BAABCP010000001">
    <property type="protein sequence ID" value="GAA3928328.1"/>
    <property type="molecule type" value="Genomic_DNA"/>
</dbReference>
<accession>A0ABP7MTK5</accession>
<reference evidence="3" key="1">
    <citation type="journal article" date="2019" name="Int. J. Syst. Evol. Microbiol.">
        <title>The Global Catalogue of Microorganisms (GCM) 10K type strain sequencing project: providing services to taxonomists for standard genome sequencing and annotation.</title>
        <authorList>
            <consortium name="The Broad Institute Genomics Platform"/>
            <consortium name="The Broad Institute Genome Sequencing Center for Infectious Disease"/>
            <person name="Wu L."/>
            <person name="Ma J."/>
        </authorList>
    </citation>
    <scope>NUCLEOTIDE SEQUENCE [LARGE SCALE GENOMIC DNA]</scope>
    <source>
        <strain evidence="3">JCM 17024</strain>
    </source>
</reference>
<comment type="caution">
    <text evidence="2">The sequence shown here is derived from an EMBL/GenBank/DDBJ whole genome shotgun (WGS) entry which is preliminary data.</text>
</comment>